<evidence type="ECO:0000259" key="4">
    <source>
        <dbReference type="Pfam" id="PF00248"/>
    </source>
</evidence>
<evidence type="ECO:0000256" key="2">
    <source>
        <dbReference type="ARBA" id="ARBA00022857"/>
    </source>
</evidence>
<dbReference type="GO" id="GO:0016491">
    <property type="term" value="F:oxidoreductase activity"/>
    <property type="evidence" value="ECO:0007669"/>
    <property type="project" value="UniProtKB-KW"/>
</dbReference>
<gene>
    <name evidence="5" type="ORF">SAMN02745136_05449</name>
</gene>
<dbReference type="InterPro" id="IPR005399">
    <property type="entry name" value="K_chnl_volt-dep_bsu_KCNAB-rel"/>
</dbReference>
<keyword evidence="2" id="KW-0521">NADP</keyword>
<dbReference type="EMBL" id="FRAC01000044">
    <property type="protein sequence ID" value="SHL67975.1"/>
    <property type="molecule type" value="Genomic_DNA"/>
</dbReference>
<evidence type="ECO:0000256" key="1">
    <source>
        <dbReference type="ARBA" id="ARBA00006515"/>
    </source>
</evidence>
<proteinExistence type="inferred from homology"/>
<dbReference type="Gene3D" id="3.20.20.100">
    <property type="entry name" value="NADP-dependent oxidoreductase domain"/>
    <property type="match status" value="1"/>
</dbReference>
<evidence type="ECO:0000256" key="3">
    <source>
        <dbReference type="ARBA" id="ARBA00023002"/>
    </source>
</evidence>
<dbReference type="AlphaFoldDB" id="A0A1M7CL69"/>
<reference evidence="5 6" key="1">
    <citation type="submission" date="2016-11" db="EMBL/GenBank/DDBJ databases">
        <authorList>
            <person name="Jaros S."/>
            <person name="Januszkiewicz K."/>
            <person name="Wedrychowicz H."/>
        </authorList>
    </citation>
    <scope>NUCLEOTIDE SEQUENCE [LARGE SCALE GENOMIC DNA]</scope>
    <source>
        <strain evidence="5 6">DSM 15929</strain>
    </source>
</reference>
<dbReference type="STRING" id="1121322.SAMN02745136_05449"/>
<sequence length="363" mass="40769">MPCTKSKFMAWSRYKKILQALLNNYYESRCPKNMYQANEKRYETMVYNRCGNSGLKLPALSLGLWHNFGSVNIYDNMVSLVTTAFDHGITHFDLANNYGPVPGSAEENFGRILKNELKPYRDEIIISSKAGYYMWPGPYGEWGSKKYLVSSLDQSLKRLGVDYVDIFYHHRPDPDTPLEETMMALDQIVRSGKALYAGISNYSGEQAEKAIKILKDLGTPLLIHQPNYNMFNRWVEKDLTPVLDKYGVGSIAFCPLAQGLLTNKYLGGIPEDSRAADPNSPFLRPDSVTEGSVRKVQKLDVLAKERGQSMAQLALAWVLRKGKITTALIGASKASQIVENVEALKNLSFTDEELRAIDEILAS</sequence>
<protein>
    <submittedName>
        <fullName evidence="5">L-glyceraldehyde 3-phosphate reductase</fullName>
    </submittedName>
</protein>
<accession>A0A1M7CL69</accession>
<dbReference type="GO" id="GO:0051596">
    <property type="term" value="P:methylglyoxal catabolic process"/>
    <property type="evidence" value="ECO:0007669"/>
    <property type="project" value="TreeGrafter"/>
</dbReference>
<dbReference type="NCBIfam" id="NF007388">
    <property type="entry name" value="PRK09912.1"/>
    <property type="match status" value="1"/>
</dbReference>
<evidence type="ECO:0000313" key="5">
    <source>
        <dbReference type="EMBL" id="SHL67975.1"/>
    </source>
</evidence>
<dbReference type="SUPFAM" id="SSF51430">
    <property type="entry name" value="NAD(P)-linked oxidoreductase"/>
    <property type="match status" value="1"/>
</dbReference>
<dbReference type="Proteomes" id="UP000184386">
    <property type="component" value="Unassembled WGS sequence"/>
</dbReference>
<dbReference type="InterPro" id="IPR036812">
    <property type="entry name" value="NAD(P)_OxRdtase_dom_sf"/>
</dbReference>
<name>A0A1M7CL69_9FIRM</name>
<feature type="domain" description="NADP-dependent oxidoreductase" evidence="4">
    <location>
        <begin position="60"/>
        <end position="361"/>
    </location>
</feature>
<keyword evidence="6" id="KW-1185">Reference proteome</keyword>
<dbReference type="PANTHER" id="PTHR43150">
    <property type="entry name" value="HYPERKINETIC, ISOFORM M"/>
    <property type="match status" value="1"/>
</dbReference>
<keyword evidence="3" id="KW-0560">Oxidoreductase</keyword>
<dbReference type="InterPro" id="IPR023210">
    <property type="entry name" value="NADP_OxRdtase_dom"/>
</dbReference>
<dbReference type="Pfam" id="PF00248">
    <property type="entry name" value="Aldo_ket_red"/>
    <property type="match status" value="1"/>
</dbReference>
<comment type="similarity">
    <text evidence="1">Belongs to the shaker potassium channel beta subunit family.</text>
</comment>
<dbReference type="PANTHER" id="PTHR43150:SF4">
    <property type="entry name" value="L-GLYCERALDEHYDE 3-PHOSPHATE REDUCTASE"/>
    <property type="match status" value="1"/>
</dbReference>
<evidence type="ECO:0000313" key="6">
    <source>
        <dbReference type="Proteomes" id="UP000184386"/>
    </source>
</evidence>
<organism evidence="5 6">
    <name type="scientific">Anaerocolumna jejuensis DSM 15929</name>
    <dbReference type="NCBI Taxonomy" id="1121322"/>
    <lineage>
        <taxon>Bacteria</taxon>
        <taxon>Bacillati</taxon>
        <taxon>Bacillota</taxon>
        <taxon>Clostridia</taxon>
        <taxon>Lachnospirales</taxon>
        <taxon>Lachnospiraceae</taxon>
        <taxon>Anaerocolumna</taxon>
    </lineage>
</organism>